<comment type="similarity">
    <text evidence="1">Belongs to the GDA1/CD39 NTPase family.</text>
</comment>
<dbReference type="InterPro" id="IPR000407">
    <property type="entry name" value="GDA1_CD39_NTPase"/>
</dbReference>
<dbReference type="EMBL" id="KZ987858">
    <property type="protein sequence ID" value="RKP14273.1"/>
    <property type="molecule type" value="Genomic_DNA"/>
</dbReference>
<evidence type="ECO:0000256" key="1">
    <source>
        <dbReference type="ARBA" id="ARBA00009283"/>
    </source>
</evidence>
<feature type="compositionally biased region" description="Acidic residues" evidence="7">
    <location>
        <begin position="28"/>
        <end position="48"/>
    </location>
</feature>
<feature type="signal peptide" evidence="8">
    <location>
        <begin position="1"/>
        <end position="21"/>
    </location>
</feature>
<evidence type="ECO:0000313" key="10">
    <source>
        <dbReference type="Proteomes" id="UP000267251"/>
    </source>
</evidence>
<organism evidence="9 10">
    <name type="scientific">Piptocephalis cylindrospora</name>
    <dbReference type="NCBI Taxonomy" id="1907219"/>
    <lineage>
        <taxon>Eukaryota</taxon>
        <taxon>Fungi</taxon>
        <taxon>Fungi incertae sedis</taxon>
        <taxon>Zoopagomycota</taxon>
        <taxon>Zoopagomycotina</taxon>
        <taxon>Zoopagomycetes</taxon>
        <taxon>Zoopagales</taxon>
        <taxon>Piptocephalidaceae</taxon>
        <taxon>Piptocephalis</taxon>
    </lineage>
</organism>
<dbReference type="PANTHER" id="PTHR11782">
    <property type="entry name" value="ADENOSINE/GUANOSINE DIPHOSPHATASE"/>
    <property type="match status" value="1"/>
</dbReference>
<dbReference type="Proteomes" id="UP000267251">
    <property type="component" value="Unassembled WGS sequence"/>
</dbReference>
<sequence>MVSVKLLLALSLLSLPVLALAAPKKHDDDDDDDSGSEDSSTDDGDDASASDSSGKTYGIIMDAGSGGTRAFAYSWSEGSPDKVETVMDDDKPFSVKLKPGLSSTPPGEIKKYMGKLIDGISKVIPKSARAETTVQLMATAGLRLLPGSQADNIIAAAKSSLISSPFKASPTKAATIITGAQEGVYGWMALNSLSDTLGGKSSIAAIAMGGSSTQITFSVPSTALGLMQRVSSTLTPSLARGGSSVKDPCGLKGDSVKGTSSKGGSVTLSGTGDVKGCLTALRATLGLKSACTQKPCAVQGAFQPEIPSGMSIQATNNFADLAKAFGCDSDESSAKCLLDATAEKCPSMSADEAKDEWAKDMDDPSLVCFQGMFAAVLLIDGFHIPADRPITFSDDAGDVKKITYTLGAMMASLNPSEINVSAK</sequence>
<keyword evidence="10" id="KW-1185">Reference proteome</keyword>
<name>A0A4P9Y5P3_9FUNG</name>
<evidence type="ECO:0000256" key="5">
    <source>
        <dbReference type="PIRSR" id="PIRSR600407-1"/>
    </source>
</evidence>
<dbReference type="Gene3D" id="3.30.420.150">
    <property type="entry name" value="Exopolyphosphatase. Domain 2"/>
    <property type="match status" value="2"/>
</dbReference>
<dbReference type="EC" id="3.6.1.42" evidence="4"/>
<evidence type="ECO:0000256" key="8">
    <source>
        <dbReference type="SAM" id="SignalP"/>
    </source>
</evidence>
<evidence type="ECO:0000256" key="3">
    <source>
        <dbReference type="ARBA" id="ARBA00037742"/>
    </source>
</evidence>
<feature type="chain" id="PRO_5020548862" description="guanosine-diphosphatase" evidence="8">
    <location>
        <begin position="22"/>
        <end position="423"/>
    </location>
</feature>
<dbReference type="Gene3D" id="3.30.420.40">
    <property type="match status" value="1"/>
</dbReference>
<proteinExistence type="inferred from homology"/>
<evidence type="ECO:0000256" key="4">
    <source>
        <dbReference type="ARBA" id="ARBA00038903"/>
    </source>
</evidence>
<keyword evidence="2" id="KW-0378">Hydrolase</keyword>
<keyword evidence="6" id="KW-0067">ATP-binding</keyword>
<gene>
    <name evidence="9" type="ORF">BJ684DRAFT_15386</name>
</gene>
<dbReference type="GO" id="GO:0005524">
    <property type="term" value="F:ATP binding"/>
    <property type="evidence" value="ECO:0007669"/>
    <property type="project" value="UniProtKB-KW"/>
</dbReference>
<feature type="region of interest" description="Disordered" evidence="7">
    <location>
        <begin position="22"/>
        <end position="56"/>
    </location>
</feature>
<evidence type="ECO:0000256" key="2">
    <source>
        <dbReference type="ARBA" id="ARBA00022801"/>
    </source>
</evidence>
<dbReference type="PANTHER" id="PTHR11782:SF83">
    <property type="entry name" value="GUANOSINE-DIPHOSPHATASE"/>
    <property type="match status" value="1"/>
</dbReference>
<evidence type="ECO:0000313" key="9">
    <source>
        <dbReference type="EMBL" id="RKP14273.1"/>
    </source>
</evidence>
<evidence type="ECO:0000256" key="6">
    <source>
        <dbReference type="PIRSR" id="PIRSR600407-2"/>
    </source>
</evidence>
<protein>
    <recommendedName>
        <fullName evidence="4">guanosine-diphosphatase</fullName>
        <ecNumber evidence="4">3.6.1.42</ecNumber>
    </recommendedName>
</protein>
<evidence type="ECO:0000256" key="7">
    <source>
        <dbReference type="SAM" id="MobiDB-lite"/>
    </source>
</evidence>
<dbReference type="CDD" id="cd24003">
    <property type="entry name" value="ASKHA_NBD_GDA1_CD39_NTPase"/>
    <property type="match status" value="1"/>
</dbReference>
<dbReference type="GO" id="GO:0017110">
    <property type="term" value="F:nucleoside diphosphate phosphatase activity"/>
    <property type="evidence" value="ECO:0007669"/>
    <property type="project" value="UniProtKB-ARBA"/>
</dbReference>
<keyword evidence="8" id="KW-0732">Signal</keyword>
<dbReference type="OrthoDB" id="6372431at2759"/>
<dbReference type="AlphaFoldDB" id="A0A4P9Y5P3"/>
<accession>A0A4P9Y5P3</accession>
<reference evidence="10" key="1">
    <citation type="journal article" date="2018" name="Nat. Microbiol.">
        <title>Leveraging single-cell genomics to expand the fungal tree of life.</title>
        <authorList>
            <person name="Ahrendt S.R."/>
            <person name="Quandt C.A."/>
            <person name="Ciobanu D."/>
            <person name="Clum A."/>
            <person name="Salamov A."/>
            <person name="Andreopoulos B."/>
            <person name="Cheng J.F."/>
            <person name="Woyke T."/>
            <person name="Pelin A."/>
            <person name="Henrissat B."/>
            <person name="Reynolds N.K."/>
            <person name="Benny G.L."/>
            <person name="Smith M.E."/>
            <person name="James T.Y."/>
            <person name="Grigoriev I.V."/>
        </authorList>
    </citation>
    <scope>NUCLEOTIDE SEQUENCE [LARGE SCALE GENOMIC DNA]</scope>
</reference>
<comment type="function">
    <text evidence="3">After transfer of sugars to endogenous macromolecular acceptors, the enzyme converts nucleoside diphosphates to nucleoside monophosphates which in turn exit the Golgi lumen in a coupled antiporter reaction, allowing entry of additional nucleotide sugar from the cytosol.</text>
</comment>
<feature type="binding site" evidence="6">
    <location>
        <begin position="210"/>
        <end position="214"/>
    </location>
    <ligand>
        <name>ATP</name>
        <dbReference type="ChEBI" id="CHEBI:30616"/>
    </ligand>
</feature>
<feature type="active site" description="Proton acceptor" evidence="5">
    <location>
        <position position="182"/>
    </location>
</feature>
<keyword evidence="6" id="KW-0547">Nucleotide-binding</keyword>
<dbReference type="Pfam" id="PF01150">
    <property type="entry name" value="GDA1_CD39"/>
    <property type="match status" value="2"/>
</dbReference>